<evidence type="ECO:0000256" key="2">
    <source>
        <dbReference type="ARBA" id="ARBA00023186"/>
    </source>
</evidence>
<dbReference type="Pfam" id="PF00166">
    <property type="entry name" value="Cpn10"/>
    <property type="match status" value="1"/>
</dbReference>
<dbReference type="STRING" id="371602.SAMN04487984_1149"/>
<dbReference type="CDD" id="cd00320">
    <property type="entry name" value="cpn10"/>
    <property type="match status" value="1"/>
</dbReference>
<dbReference type="GO" id="GO:0005524">
    <property type="term" value="F:ATP binding"/>
    <property type="evidence" value="ECO:0007669"/>
    <property type="project" value="InterPro"/>
</dbReference>
<evidence type="ECO:0000256" key="3">
    <source>
        <dbReference type="HAMAP-Rule" id="MF_00580"/>
    </source>
</evidence>
<dbReference type="InterPro" id="IPR037124">
    <property type="entry name" value="Chaperonin_GroES_sf"/>
</dbReference>
<gene>
    <name evidence="3" type="primary">groES</name>
    <name evidence="3" type="synonym">groS</name>
    <name evidence="5" type="ORF">SAMN04487984_1149</name>
</gene>
<accession>A0A1W1Z6B0</accession>
<dbReference type="HAMAP" id="MF_00580">
    <property type="entry name" value="CH10"/>
    <property type="match status" value="1"/>
</dbReference>
<dbReference type="AlphaFoldDB" id="A0A1W1Z6B0"/>
<evidence type="ECO:0000313" key="6">
    <source>
        <dbReference type="Proteomes" id="UP000243884"/>
    </source>
</evidence>
<dbReference type="OrthoDB" id="9806791at2"/>
<reference evidence="6" key="1">
    <citation type="submission" date="2017-04" db="EMBL/GenBank/DDBJ databases">
        <authorList>
            <person name="Varghese N."/>
            <person name="Submissions S."/>
        </authorList>
    </citation>
    <scope>NUCLEOTIDE SEQUENCE [LARGE SCALE GENOMIC DNA]</scope>
    <source>
        <strain evidence="6">DSM 21500</strain>
    </source>
</reference>
<dbReference type="GO" id="GO:0044183">
    <property type="term" value="F:protein folding chaperone"/>
    <property type="evidence" value="ECO:0007669"/>
    <property type="project" value="InterPro"/>
</dbReference>
<protein>
    <recommendedName>
        <fullName evidence="3">Co-chaperonin GroES</fullName>
    </recommendedName>
    <alternativeName>
        <fullName evidence="3">10 kDa chaperonin</fullName>
    </alternativeName>
    <alternativeName>
        <fullName evidence="3">Chaperonin-10</fullName>
        <shortName evidence="3">Cpn10</shortName>
    </alternativeName>
</protein>
<dbReference type="InterPro" id="IPR020818">
    <property type="entry name" value="Chaperonin_GroES"/>
</dbReference>
<dbReference type="Proteomes" id="UP000243884">
    <property type="component" value="Unassembled WGS sequence"/>
</dbReference>
<dbReference type="GO" id="GO:0046872">
    <property type="term" value="F:metal ion binding"/>
    <property type="evidence" value="ECO:0007669"/>
    <property type="project" value="TreeGrafter"/>
</dbReference>
<dbReference type="GO" id="GO:0005737">
    <property type="term" value="C:cytoplasm"/>
    <property type="evidence" value="ECO:0007669"/>
    <property type="project" value="UniProtKB-SubCell"/>
</dbReference>
<dbReference type="GO" id="GO:0051082">
    <property type="term" value="F:unfolded protein binding"/>
    <property type="evidence" value="ECO:0007669"/>
    <property type="project" value="TreeGrafter"/>
</dbReference>
<dbReference type="PRINTS" id="PR00297">
    <property type="entry name" value="CHAPERONIN10"/>
</dbReference>
<dbReference type="RefSeq" id="WP_084099271.1">
    <property type="nucleotide sequence ID" value="NZ_FWXK01000006.1"/>
</dbReference>
<name>A0A1W1Z6B0_9LACT</name>
<dbReference type="SMART" id="SM00883">
    <property type="entry name" value="Cpn10"/>
    <property type="match status" value="1"/>
</dbReference>
<dbReference type="PANTHER" id="PTHR10772">
    <property type="entry name" value="10 KDA HEAT SHOCK PROTEIN"/>
    <property type="match status" value="1"/>
</dbReference>
<dbReference type="InterPro" id="IPR011032">
    <property type="entry name" value="GroES-like_sf"/>
</dbReference>
<dbReference type="SUPFAM" id="SSF50129">
    <property type="entry name" value="GroES-like"/>
    <property type="match status" value="1"/>
</dbReference>
<evidence type="ECO:0000313" key="5">
    <source>
        <dbReference type="EMBL" id="SMC43842.1"/>
    </source>
</evidence>
<dbReference type="FunFam" id="2.30.33.40:FF:000001">
    <property type="entry name" value="10 kDa chaperonin"/>
    <property type="match status" value="1"/>
</dbReference>
<dbReference type="EMBL" id="FWXK01000006">
    <property type="protein sequence ID" value="SMC43842.1"/>
    <property type="molecule type" value="Genomic_DNA"/>
</dbReference>
<proteinExistence type="inferred from homology"/>
<evidence type="ECO:0000256" key="1">
    <source>
        <dbReference type="ARBA" id="ARBA00006975"/>
    </source>
</evidence>
<comment type="similarity">
    <text evidence="1 3 4">Belongs to the GroES chaperonin family.</text>
</comment>
<sequence>MLKPLNGRVVIQVEETEEKTTSGIVLPSAAKEKPQVGKVLAVSEDTEDFKSQLAVDDRVLFEKYAGEEIEYKDNKYLIMREADIIAIID</sequence>
<dbReference type="GO" id="GO:0051087">
    <property type="term" value="F:protein-folding chaperone binding"/>
    <property type="evidence" value="ECO:0007669"/>
    <property type="project" value="TreeGrafter"/>
</dbReference>
<dbReference type="Gene3D" id="2.30.33.40">
    <property type="entry name" value="GroES chaperonin"/>
    <property type="match status" value="1"/>
</dbReference>
<comment type="subcellular location">
    <subcellularLocation>
        <location evidence="3">Cytoplasm</location>
    </subcellularLocation>
</comment>
<organism evidence="5 6">
    <name type="scientific">Aerococcus suis</name>
    <dbReference type="NCBI Taxonomy" id="371602"/>
    <lineage>
        <taxon>Bacteria</taxon>
        <taxon>Bacillati</taxon>
        <taxon>Bacillota</taxon>
        <taxon>Bacilli</taxon>
        <taxon>Lactobacillales</taxon>
        <taxon>Aerococcaceae</taxon>
        <taxon>Aerococcus</taxon>
    </lineage>
</organism>
<keyword evidence="3" id="KW-0963">Cytoplasm</keyword>
<keyword evidence="6" id="KW-1185">Reference proteome</keyword>
<evidence type="ECO:0000256" key="4">
    <source>
        <dbReference type="RuleBase" id="RU000535"/>
    </source>
</evidence>
<comment type="function">
    <text evidence="3 4">Together with the chaperonin GroEL, plays an essential role in assisting protein folding. The GroEL-GroES system forms a nano-cage that allows encapsulation of the non-native substrate proteins and provides a physical environment optimized to promote and accelerate protein folding. GroES binds to the apical surface of the GroEL ring, thereby capping the opening of the GroEL channel.</text>
</comment>
<dbReference type="NCBIfam" id="NF001531">
    <property type="entry name" value="PRK00364.2-2"/>
    <property type="match status" value="1"/>
</dbReference>
<dbReference type="PANTHER" id="PTHR10772:SF58">
    <property type="entry name" value="CO-CHAPERONIN GROES"/>
    <property type="match status" value="1"/>
</dbReference>
<keyword evidence="2 3" id="KW-0143">Chaperone</keyword>
<comment type="subunit">
    <text evidence="3">Heptamer of 7 subunits arranged in a ring. Interacts with the chaperonin GroEL.</text>
</comment>